<sequence length="426" mass="48209">MEATQYLRIALVFLTLVIFSRFSFGASKSSGFSIKLIPIDSSESPLYQPNLTHHERVERRVNITLAKAKLTNLRFTQNATFSDDKLMTALDRQFVFYIAYMMIGNPVHPVYIMVDTGSSLSWTQCEPCINCFQQSYPRYNSQASSSYHRVNCDHPLCNYNEPSSVFRCVNGDCVYSQTYGAGPTSSGPTKGYLSSESFHFINRNYDDEEFTVLFGCSNDNVNFYFGNQPSNRISGILGLDLHPTSLVSQLHETIGGVFSYCIVPYDQNYPFDVHPHILRFGDDVQLPEGNIPTTPFISFVGRSLYYLDLIDISVGTYRLYLPPGSFDATLGHGFIIDSGNPFTTLTTSTTGGLNVFELVTTTFSRHYDSYNLVRVVVPPTSNIKFNLCYTHRQDFRDFLPLTFHFQGADYVVHSRSLSYAKYAHYS</sequence>
<name>A0ACC1BSW2_9ROSI</name>
<protein>
    <submittedName>
        <fullName evidence="1">Uncharacterized protein</fullName>
    </submittedName>
</protein>
<accession>A0ACC1BSW2</accession>
<evidence type="ECO:0000313" key="2">
    <source>
        <dbReference type="Proteomes" id="UP001164250"/>
    </source>
</evidence>
<reference evidence="2" key="1">
    <citation type="journal article" date="2023" name="G3 (Bethesda)">
        <title>Genome assembly and association tests identify interacting loci associated with vigor, precocity, and sex in interspecific pistachio rootstocks.</title>
        <authorList>
            <person name="Palmer W."/>
            <person name="Jacygrad E."/>
            <person name="Sagayaradj S."/>
            <person name="Cavanaugh K."/>
            <person name="Han R."/>
            <person name="Bertier L."/>
            <person name="Beede B."/>
            <person name="Kafkas S."/>
            <person name="Golino D."/>
            <person name="Preece J."/>
            <person name="Michelmore R."/>
        </authorList>
    </citation>
    <scope>NUCLEOTIDE SEQUENCE [LARGE SCALE GENOMIC DNA]</scope>
</reference>
<organism evidence="1 2">
    <name type="scientific">Pistacia atlantica</name>
    <dbReference type="NCBI Taxonomy" id="434234"/>
    <lineage>
        <taxon>Eukaryota</taxon>
        <taxon>Viridiplantae</taxon>
        <taxon>Streptophyta</taxon>
        <taxon>Embryophyta</taxon>
        <taxon>Tracheophyta</taxon>
        <taxon>Spermatophyta</taxon>
        <taxon>Magnoliopsida</taxon>
        <taxon>eudicotyledons</taxon>
        <taxon>Gunneridae</taxon>
        <taxon>Pentapetalae</taxon>
        <taxon>rosids</taxon>
        <taxon>malvids</taxon>
        <taxon>Sapindales</taxon>
        <taxon>Anacardiaceae</taxon>
        <taxon>Pistacia</taxon>
    </lineage>
</organism>
<keyword evidence="2" id="KW-1185">Reference proteome</keyword>
<proteinExistence type="predicted"/>
<comment type="caution">
    <text evidence="1">The sequence shown here is derived from an EMBL/GenBank/DDBJ whole genome shotgun (WGS) entry which is preliminary data.</text>
</comment>
<gene>
    <name evidence="1" type="ORF">Patl1_04252</name>
</gene>
<dbReference type="Proteomes" id="UP001164250">
    <property type="component" value="Chromosome 3"/>
</dbReference>
<dbReference type="EMBL" id="CM047899">
    <property type="protein sequence ID" value="KAJ0102076.1"/>
    <property type="molecule type" value="Genomic_DNA"/>
</dbReference>
<evidence type="ECO:0000313" key="1">
    <source>
        <dbReference type="EMBL" id="KAJ0102076.1"/>
    </source>
</evidence>